<evidence type="ECO:0000259" key="2">
    <source>
        <dbReference type="Pfam" id="PF08385"/>
    </source>
</evidence>
<gene>
    <name evidence="3" type="ORF">PGTUg99_010437</name>
</gene>
<comment type="caution">
    <text evidence="3">The sequence shown here is derived from an EMBL/GenBank/DDBJ whole genome shotgun (WGS) entry which is preliminary data.</text>
</comment>
<proteinExistence type="inferred from homology"/>
<dbReference type="GO" id="GO:0045505">
    <property type="term" value="F:dynein intermediate chain binding"/>
    <property type="evidence" value="ECO:0007669"/>
    <property type="project" value="InterPro"/>
</dbReference>
<dbReference type="PANTHER" id="PTHR46532:SF4">
    <property type="entry name" value="AAA+ ATPASE DOMAIN-CONTAINING PROTEIN"/>
    <property type="match status" value="1"/>
</dbReference>
<dbReference type="GO" id="GO:0007018">
    <property type="term" value="P:microtubule-based movement"/>
    <property type="evidence" value="ECO:0007669"/>
    <property type="project" value="InterPro"/>
</dbReference>
<evidence type="ECO:0000313" key="3">
    <source>
        <dbReference type="EMBL" id="KAA1118469.1"/>
    </source>
</evidence>
<comment type="similarity">
    <text evidence="1">Belongs to the dynein heavy chain family.</text>
</comment>
<evidence type="ECO:0000256" key="1">
    <source>
        <dbReference type="ARBA" id="ARBA00008887"/>
    </source>
</evidence>
<dbReference type="InterPro" id="IPR026983">
    <property type="entry name" value="DHC"/>
</dbReference>
<dbReference type="InterPro" id="IPR013594">
    <property type="entry name" value="Dynein_heavy_tail"/>
</dbReference>
<evidence type="ECO:0000313" key="4">
    <source>
        <dbReference type="Proteomes" id="UP000325313"/>
    </source>
</evidence>
<dbReference type="EMBL" id="VDEP01000250">
    <property type="protein sequence ID" value="KAA1118469.1"/>
    <property type="molecule type" value="Genomic_DNA"/>
</dbReference>
<accession>A0A5B0QZF0</accession>
<protein>
    <recommendedName>
        <fullName evidence="2">Dynein heavy chain tail domain-containing protein</fullName>
    </recommendedName>
</protein>
<dbReference type="Pfam" id="PF08385">
    <property type="entry name" value="DHC_N1"/>
    <property type="match status" value="1"/>
</dbReference>
<name>A0A5B0QZF0_PUCGR</name>
<dbReference type="GO" id="GO:0051959">
    <property type="term" value="F:dynein light intermediate chain binding"/>
    <property type="evidence" value="ECO:0007669"/>
    <property type="project" value="InterPro"/>
</dbReference>
<sequence length="658" mass="76088">MSHLRDIPPVAGAIIWARQIERQLFTYMKRVEDVLGRGWENYAEGSRLAMDSSNFLKKLDTKPIFDQWVQDWNKRSVNISGPIFEIQRNRSTEIYTLIVAFNPDVIVIFKEVRNMAWLGYNVPYQMNSSAKDAKKVYPNAVSLMESIRTYTQTLTKVHDSGISDLLADYRNELCQLISRGLNMKWENFVGSISDLNAPGSSLSTRINSSNDRESGVGRQSNYVRELANKVSIFQERTDDLLFMYDDLLKVIDELKTCEFSYKVFAQLLGKIQKTIDDLSVAGYVNLQQWTNEIDHKIEKVFLERLDCVMRVWNYQFTAKGSGTKNLNSVDWAEAVGATSPRNEKTVKFNLTAKSTNADEAANAKKMETDLIVTPLVHEIRIKNQVIYLDPPVEFARANWYKQLHQWLGVICKLPRLQSQRYDLGLKLRDEDNGEKTYLSLMEKFSPETLQRPYALIEEKLGEIARYVNKWLQFQSLWDLEADYLYGRLGESLSAWQQTLSEIRKTRSTFDNSESSQDFGVCAINYEQVQAKVNAKYDMWQKDVLVRFGSKLGSVMRETHGAITKSRHDLEHYSIETSSTAQAVSFITFVQDLKRKVKKWEPDIEIFGSGEKTLHRQRYQFPSDWLYVDQIEGEWNVFNELLKRKNSAIQDQLGLCTLA</sequence>
<feature type="domain" description="Dynein heavy chain tail" evidence="2">
    <location>
        <begin position="4"/>
        <end position="188"/>
    </location>
</feature>
<dbReference type="GO" id="GO:0005858">
    <property type="term" value="C:axonemal dynein complex"/>
    <property type="evidence" value="ECO:0007669"/>
    <property type="project" value="TreeGrafter"/>
</dbReference>
<dbReference type="AlphaFoldDB" id="A0A5B0QZF0"/>
<reference evidence="3 4" key="1">
    <citation type="submission" date="2019-05" db="EMBL/GenBank/DDBJ databases">
        <title>Emergence of the Ug99 lineage of the wheat stem rust pathogen through somatic hybridization.</title>
        <authorList>
            <person name="Li F."/>
            <person name="Upadhyaya N.M."/>
            <person name="Sperschneider J."/>
            <person name="Matny O."/>
            <person name="Nguyen-Phuc H."/>
            <person name="Mago R."/>
            <person name="Raley C."/>
            <person name="Miller M.E."/>
            <person name="Silverstein K.A.T."/>
            <person name="Henningsen E."/>
            <person name="Hirsch C.D."/>
            <person name="Visser B."/>
            <person name="Pretorius Z.A."/>
            <person name="Steffenson B.J."/>
            <person name="Schwessinger B."/>
            <person name="Dodds P.N."/>
            <person name="Figueroa M."/>
        </authorList>
    </citation>
    <scope>NUCLEOTIDE SEQUENCE [LARGE SCALE GENOMIC DNA]</scope>
    <source>
        <strain evidence="3 4">Ug99</strain>
    </source>
</reference>
<organism evidence="3 4">
    <name type="scientific">Puccinia graminis f. sp. tritici</name>
    <dbReference type="NCBI Taxonomy" id="56615"/>
    <lineage>
        <taxon>Eukaryota</taxon>
        <taxon>Fungi</taxon>
        <taxon>Dikarya</taxon>
        <taxon>Basidiomycota</taxon>
        <taxon>Pucciniomycotina</taxon>
        <taxon>Pucciniomycetes</taxon>
        <taxon>Pucciniales</taxon>
        <taxon>Pucciniaceae</taxon>
        <taxon>Puccinia</taxon>
    </lineage>
</organism>
<dbReference type="PANTHER" id="PTHR46532">
    <property type="entry name" value="MALE FERTILITY FACTOR KL5"/>
    <property type="match status" value="1"/>
</dbReference>
<dbReference type="Proteomes" id="UP000325313">
    <property type="component" value="Unassembled WGS sequence"/>
</dbReference>